<evidence type="ECO:0000313" key="4">
    <source>
        <dbReference type="Proteomes" id="UP000321085"/>
    </source>
</evidence>
<dbReference type="Pfam" id="PF01078">
    <property type="entry name" value="Mg_chelatase"/>
    <property type="match status" value="1"/>
</dbReference>
<dbReference type="PANTHER" id="PTHR32039">
    <property type="entry name" value="MAGNESIUM-CHELATASE SUBUNIT CHLI"/>
    <property type="match status" value="1"/>
</dbReference>
<dbReference type="AlphaFoldDB" id="A0A512BPM7"/>
<accession>A0A512BPM7</accession>
<dbReference type="SUPFAM" id="SSF52540">
    <property type="entry name" value="P-loop containing nucleoside triphosphate hydrolases"/>
    <property type="match status" value="1"/>
</dbReference>
<organism evidence="3 4">
    <name type="scientific">Microvirga aerophila</name>
    <dbReference type="NCBI Taxonomy" id="670291"/>
    <lineage>
        <taxon>Bacteria</taxon>
        <taxon>Pseudomonadati</taxon>
        <taxon>Pseudomonadota</taxon>
        <taxon>Alphaproteobacteria</taxon>
        <taxon>Hyphomicrobiales</taxon>
        <taxon>Methylobacteriaceae</taxon>
        <taxon>Microvirga</taxon>
    </lineage>
</organism>
<feature type="domain" description="Mg chelatase-related protein C-terminal" evidence="2">
    <location>
        <begin position="61"/>
        <end position="159"/>
    </location>
</feature>
<dbReference type="InterPro" id="IPR027417">
    <property type="entry name" value="P-loop_NTPase"/>
</dbReference>
<dbReference type="InterPro" id="IPR025158">
    <property type="entry name" value="Mg_chelat-rel_C"/>
</dbReference>
<keyword evidence="4" id="KW-1185">Reference proteome</keyword>
<dbReference type="EMBL" id="BJYU01000017">
    <property type="protein sequence ID" value="GEO13912.1"/>
    <property type="molecule type" value="Genomic_DNA"/>
</dbReference>
<sequence length="169" mass="18288">MNPCRCGQATEPGYVCRRQPNERCIAQYQARLSGPLLDRIDLVIDVPAVTAADLILPPLVEGSADVAARVAAARERQAQRYGALNLDGISTNAAYPAPILEEVAQPDAEGLSLIRDAANAMRLSARGFHRVLKVARTLADLDGEEKVRRIHLAEALSYRAHADRRPAAA</sequence>
<reference evidence="3 4" key="1">
    <citation type="submission" date="2019-07" db="EMBL/GenBank/DDBJ databases">
        <title>Whole genome shotgun sequence of Microvirga aerophila NBRC 106136.</title>
        <authorList>
            <person name="Hosoyama A."/>
            <person name="Uohara A."/>
            <person name="Ohji S."/>
            <person name="Ichikawa N."/>
        </authorList>
    </citation>
    <scope>NUCLEOTIDE SEQUENCE [LARGE SCALE GENOMIC DNA]</scope>
    <source>
        <strain evidence="3 4">NBRC 106136</strain>
    </source>
</reference>
<dbReference type="Gene3D" id="3.40.50.300">
    <property type="entry name" value="P-loop containing nucleotide triphosphate hydrolases"/>
    <property type="match status" value="1"/>
</dbReference>
<name>A0A512BPM7_9HYPH</name>
<evidence type="ECO:0008006" key="5">
    <source>
        <dbReference type="Google" id="ProtNLM"/>
    </source>
</evidence>
<evidence type="ECO:0000259" key="2">
    <source>
        <dbReference type="Pfam" id="PF13335"/>
    </source>
</evidence>
<evidence type="ECO:0000313" key="3">
    <source>
        <dbReference type="EMBL" id="GEO13912.1"/>
    </source>
</evidence>
<dbReference type="InterPro" id="IPR045006">
    <property type="entry name" value="CHLI-like"/>
</dbReference>
<dbReference type="PANTHER" id="PTHR32039:SF7">
    <property type="entry name" value="COMPETENCE PROTEIN COMM"/>
    <property type="match status" value="1"/>
</dbReference>
<evidence type="ECO:0000259" key="1">
    <source>
        <dbReference type="Pfam" id="PF01078"/>
    </source>
</evidence>
<dbReference type="Proteomes" id="UP000321085">
    <property type="component" value="Unassembled WGS sequence"/>
</dbReference>
<dbReference type="GO" id="GO:0005524">
    <property type="term" value="F:ATP binding"/>
    <property type="evidence" value="ECO:0007669"/>
    <property type="project" value="InterPro"/>
</dbReference>
<gene>
    <name evidence="3" type="ORF">MAE02_16080</name>
</gene>
<feature type="domain" description="Magnesium chelatase ChlI-like catalytic" evidence="1">
    <location>
        <begin position="1"/>
        <end position="53"/>
    </location>
</feature>
<proteinExistence type="predicted"/>
<comment type="caution">
    <text evidence="3">The sequence shown here is derived from an EMBL/GenBank/DDBJ whole genome shotgun (WGS) entry which is preliminary data.</text>
</comment>
<protein>
    <recommendedName>
        <fullName evidence="5">Mg chelatase-related protein C-terminal domain-containing protein</fullName>
    </recommendedName>
</protein>
<dbReference type="Pfam" id="PF13335">
    <property type="entry name" value="Mg_chelatase_C"/>
    <property type="match status" value="1"/>
</dbReference>
<dbReference type="InterPro" id="IPR000523">
    <property type="entry name" value="Mg_chelatse_chII-like_cat_dom"/>
</dbReference>